<evidence type="ECO:0000313" key="1">
    <source>
        <dbReference type="EMBL" id="MFC7703363.1"/>
    </source>
</evidence>
<keyword evidence="2" id="KW-1185">Reference proteome</keyword>
<gene>
    <name evidence="1" type="ORF">ACFQXB_04040</name>
</gene>
<dbReference type="EMBL" id="JBHTFQ010000002">
    <property type="protein sequence ID" value="MFC7703363.1"/>
    <property type="molecule type" value="Genomic_DNA"/>
</dbReference>
<proteinExistence type="predicted"/>
<evidence type="ECO:0000313" key="2">
    <source>
        <dbReference type="Proteomes" id="UP001596516"/>
    </source>
</evidence>
<sequence length="93" mass="11067">MELWQAVEELAFIEEEMTRLRMRETELRGTFLRGPQRVEGVNHIVEVQEYRCNVFDRSRLPEEVLTNPAHYRVVHRREVVLSPRQAPPQRAIA</sequence>
<comment type="caution">
    <text evidence="1">The sequence shown here is derived from an EMBL/GenBank/DDBJ whole genome shotgun (WGS) entry which is preliminary data.</text>
</comment>
<reference evidence="2" key="1">
    <citation type="journal article" date="2019" name="Int. J. Syst. Evol. Microbiol.">
        <title>The Global Catalogue of Microorganisms (GCM) 10K type strain sequencing project: providing services to taxonomists for standard genome sequencing and annotation.</title>
        <authorList>
            <consortium name="The Broad Institute Genomics Platform"/>
            <consortium name="The Broad Institute Genome Sequencing Center for Infectious Disease"/>
            <person name="Wu L."/>
            <person name="Ma J."/>
        </authorList>
    </citation>
    <scope>NUCLEOTIDE SEQUENCE [LARGE SCALE GENOMIC DNA]</scope>
    <source>
        <strain evidence="2">CGMCC 1.12750</strain>
    </source>
</reference>
<name>A0ABW2UGP6_9RHOB</name>
<dbReference type="Proteomes" id="UP001596516">
    <property type="component" value="Unassembled WGS sequence"/>
</dbReference>
<protein>
    <submittedName>
        <fullName evidence="1">Uncharacterized protein</fullName>
    </submittedName>
</protein>
<accession>A0ABW2UGP6</accession>
<organism evidence="1 2">
    <name type="scientific">Plastorhodobacter daqingensis</name>
    <dbReference type="NCBI Taxonomy" id="1387281"/>
    <lineage>
        <taxon>Bacteria</taxon>
        <taxon>Pseudomonadati</taxon>
        <taxon>Pseudomonadota</taxon>
        <taxon>Alphaproteobacteria</taxon>
        <taxon>Rhodobacterales</taxon>
        <taxon>Paracoccaceae</taxon>
        <taxon>Plastorhodobacter</taxon>
    </lineage>
</organism>
<dbReference type="RefSeq" id="WP_377399529.1">
    <property type="nucleotide sequence ID" value="NZ_JBHTFQ010000002.1"/>
</dbReference>